<keyword evidence="3" id="KW-1185">Reference proteome</keyword>
<accession>A0A9Q3QCT0</accession>
<reference evidence="2" key="1">
    <citation type="submission" date="2021-03" db="EMBL/GenBank/DDBJ databases">
        <title>Draft genome sequence of rust myrtle Austropuccinia psidii MF-1, a brazilian biotype.</title>
        <authorList>
            <person name="Quecine M.C."/>
            <person name="Pachon D.M.R."/>
            <person name="Bonatelli M.L."/>
            <person name="Correr F.H."/>
            <person name="Franceschini L.M."/>
            <person name="Leite T.F."/>
            <person name="Margarido G.R.A."/>
            <person name="Almeida C.A."/>
            <person name="Ferrarezi J.A."/>
            <person name="Labate C.A."/>
        </authorList>
    </citation>
    <scope>NUCLEOTIDE SEQUENCE</scope>
    <source>
        <strain evidence="2">MF-1</strain>
    </source>
</reference>
<feature type="compositionally biased region" description="Polar residues" evidence="1">
    <location>
        <begin position="1"/>
        <end position="14"/>
    </location>
</feature>
<organism evidence="2 3">
    <name type="scientific">Austropuccinia psidii MF-1</name>
    <dbReference type="NCBI Taxonomy" id="1389203"/>
    <lineage>
        <taxon>Eukaryota</taxon>
        <taxon>Fungi</taxon>
        <taxon>Dikarya</taxon>
        <taxon>Basidiomycota</taxon>
        <taxon>Pucciniomycotina</taxon>
        <taxon>Pucciniomycetes</taxon>
        <taxon>Pucciniales</taxon>
        <taxon>Sphaerophragmiaceae</taxon>
        <taxon>Austropuccinia</taxon>
    </lineage>
</organism>
<dbReference type="EMBL" id="AVOT02157521">
    <property type="protein sequence ID" value="MBW0593943.1"/>
    <property type="molecule type" value="Genomic_DNA"/>
</dbReference>
<sequence length="88" mass="10454">MESTIIQASNQNNKGVRCQKEGVKQGRSLSSFYQKASTQPNSPRRKEEQERHWRKPYSPSYRIPKMQKDSMENIFNKARSLMEFKEKE</sequence>
<protein>
    <submittedName>
        <fullName evidence="2">Uncharacterized protein</fullName>
    </submittedName>
</protein>
<name>A0A9Q3QCT0_9BASI</name>
<proteinExistence type="predicted"/>
<gene>
    <name evidence="2" type="ORF">O181_133658</name>
</gene>
<feature type="region of interest" description="Disordered" evidence="1">
    <location>
        <begin position="1"/>
        <end position="63"/>
    </location>
</feature>
<dbReference type="AlphaFoldDB" id="A0A9Q3QCT0"/>
<dbReference type="Proteomes" id="UP000765509">
    <property type="component" value="Unassembled WGS sequence"/>
</dbReference>
<evidence type="ECO:0000313" key="2">
    <source>
        <dbReference type="EMBL" id="MBW0593943.1"/>
    </source>
</evidence>
<evidence type="ECO:0000256" key="1">
    <source>
        <dbReference type="SAM" id="MobiDB-lite"/>
    </source>
</evidence>
<evidence type="ECO:0000313" key="3">
    <source>
        <dbReference type="Proteomes" id="UP000765509"/>
    </source>
</evidence>
<feature type="compositionally biased region" description="Polar residues" evidence="1">
    <location>
        <begin position="27"/>
        <end position="42"/>
    </location>
</feature>
<comment type="caution">
    <text evidence="2">The sequence shown here is derived from an EMBL/GenBank/DDBJ whole genome shotgun (WGS) entry which is preliminary data.</text>
</comment>